<comment type="caution">
    <text evidence="3">The sequence shown here is derived from an EMBL/GenBank/DDBJ whole genome shotgun (WGS) entry which is preliminary data.</text>
</comment>
<feature type="chain" id="PRO_5043509615" evidence="2">
    <location>
        <begin position="20"/>
        <end position="136"/>
    </location>
</feature>
<feature type="region of interest" description="Disordered" evidence="1">
    <location>
        <begin position="42"/>
        <end position="66"/>
    </location>
</feature>
<accession>A0AAW4LG32</accession>
<gene>
    <name evidence="3" type="ORF">KI809_17610</name>
</gene>
<feature type="compositionally biased region" description="Basic and acidic residues" evidence="1">
    <location>
        <begin position="97"/>
        <end position="119"/>
    </location>
</feature>
<feature type="compositionally biased region" description="Polar residues" evidence="1">
    <location>
        <begin position="124"/>
        <end position="136"/>
    </location>
</feature>
<feature type="region of interest" description="Disordered" evidence="1">
    <location>
        <begin position="90"/>
        <end position="136"/>
    </location>
</feature>
<name>A0AAW4LG32_9BACT</name>
<sequence>MRIPILLVLLSLLPVAGHAETRIIEYPDRIVVEIVGESSSQLEKTDTEVSPFSPAKTQQPANRAFVDPGSADYLREQSSQLQDELKQLRIAPAGESADDRRQRLQRVSEKQKELQRRMSDLSAILTQSAKQTNKYP</sequence>
<dbReference type="EMBL" id="JAHCVJ010000009">
    <property type="protein sequence ID" value="MBT0666131.1"/>
    <property type="molecule type" value="Genomic_DNA"/>
</dbReference>
<keyword evidence="4" id="KW-1185">Reference proteome</keyword>
<feature type="signal peptide" evidence="2">
    <location>
        <begin position="1"/>
        <end position="19"/>
    </location>
</feature>
<evidence type="ECO:0000313" key="4">
    <source>
        <dbReference type="Proteomes" id="UP000811899"/>
    </source>
</evidence>
<protein>
    <submittedName>
        <fullName evidence="3">Uncharacterized protein</fullName>
    </submittedName>
</protein>
<organism evidence="3 4">
    <name type="scientific">Geoanaerobacter pelophilus</name>
    <dbReference type="NCBI Taxonomy" id="60036"/>
    <lineage>
        <taxon>Bacteria</taxon>
        <taxon>Pseudomonadati</taxon>
        <taxon>Thermodesulfobacteriota</taxon>
        <taxon>Desulfuromonadia</taxon>
        <taxon>Geobacterales</taxon>
        <taxon>Geobacteraceae</taxon>
        <taxon>Geoanaerobacter</taxon>
    </lineage>
</organism>
<dbReference type="RefSeq" id="WP_214172906.1">
    <property type="nucleotide sequence ID" value="NZ_JAHCVJ010000009.1"/>
</dbReference>
<dbReference type="Proteomes" id="UP000811899">
    <property type="component" value="Unassembled WGS sequence"/>
</dbReference>
<evidence type="ECO:0000256" key="1">
    <source>
        <dbReference type="SAM" id="MobiDB-lite"/>
    </source>
</evidence>
<dbReference type="AlphaFoldDB" id="A0AAW4LG32"/>
<evidence type="ECO:0000256" key="2">
    <source>
        <dbReference type="SAM" id="SignalP"/>
    </source>
</evidence>
<reference evidence="3 4" key="1">
    <citation type="submission" date="2021-05" db="EMBL/GenBank/DDBJ databases">
        <title>The draft genome of Geobacter pelophilus DSM 12255.</title>
        <authorList>
            <person name="Xu Z."/>
            <person name="Masuda Y."/>
            <person name="Itoh H."/>
            <person name="Senoo K."/>
        </authorList>
    </citation>
    <scope>NUCLEOTIDE SEQUENCE [LARGE SCALE GENOMIC DNA]</scope>
    <source>
        <strain evidence="3 4">DSM 12255</strain>
    </source>
</reference>
<keyword evidence="2" id="KW-0732">Signal</keyword>
<proteinExistence type="predicted"/>
<evidence type="ECO:0000313" key="3">
    <source>
        <dbReference type="EMBL" id="MBT0666131.1"/>
    </source>
</evidence>